<dbReference type="Gene3D" id="2.70.70.10">
    <property type="entry name" value="Glucose Permease (Domain IIA)"/>
    <property type="match status" value="1"/>
</dbReference>
<gene>
    <name evidence="2" type="ORF">S03H2_10872</name>
</gene>
<proteinExistence type="predicted"/>
<dbReference type="SUPFAM" id="SSF51261">
    <property type="entry name" value="Duplicated hybrid motif"/>
    <property type="match status" value="1"/>
</dbReference>
<reference evidence="2" key="1">
    <citation type="journal article" date="2014" name="Front. Microbiol.">
        <title>High frequency of phylogenetically diverse reductive dehalogenase-homologous genes in deep subseafloor sedimentary metagenomes.</title>
        <authorList>
            <person name="Kawai M."/>
            <person name="Futagami T."/>
            <person name="Toyoda A."/>
            <person name="Takaki Y."/>
            <person name="Nishi S."/>
            <person name="Hori S."/>
            <person name="Arai W."/>
            <person name="Tsubouchi T."/>
            <person name="Morono Y."/>
            <person name="Uchiyama I."/>
            <person name="Ito T."/>
            <person name="Fujiyama A."/>
            <person name="Inagaki F."/>
            <person name="Takami H."/>
        </authorList>
    </citation>
    <scope>NUCLEOTIDE SEQUENCE</scope>
    <source>
        <strain evidence="2">Expedition CK06-06</strain>
    </source>
</reference>
<protein>
    <recommendedName>
        <fullName evidence="1">M23ase beta-sheet core domain-containing protein</fullName>
    </recommendedName>
</protein>
<organism evidence="2">
    <name type="scientific">marine sediment metagenome</name>
    <dbReference type="NCBI Taxonomy" id="412755"/>
    <lineage>
        <taxon>unclassified sequences</taxon>
        <taxon>metagenomes</taxon>
        <taxon>ecological metagenomes</taxon>
    </lineage>
</organism>
<dbReference type="AlphaFoldDB" id="X1EXY0"/>
<dbReference type="InterPro" id="IPR011055">
    <property type="entry name" value="Dup_hybrid_motif"/>
</dbReference>
<evidence type="ECO:0000313" key="2">
    <source>
        <dbReference type="EMBL" id="GAH38271.1"/>
    </source>
</evidence>
<feature type="non-terminal residue" evidence="2">
    <location>
        <position position="1"/>
    </location>
</feature>
<dbReference type="InterPro" id="IPR016047">
    <property type="entry name" value="M23ase_b-sheet_dom"/>
</dbReference>
<name>X1EXY0_9ZZZZ</name>
<sequence>GQLIGLIGGTGRVTGPHLHWEIWAVGVQVDPMDWLERSFPD</sequence>
<evidence type="ECO:0000259" key="1">
    <source>
        <dbReference type="Pfam" id="PF01551"/>
    </source>
</evidence>
<comment type="caution">
    <text evidence="2">The sequence shown here is derived from an EMBL/GenBank/DDBJ whole genome shotgun (WGS) entry which is preliminary data.</text>
</comment>
<feature type="domain" description="M23ase beta-sheet core" evidence="1">
    <location>
        <begin position="1"/>
        <end position="31"/>
    </location>
</feature>
<accession>X1EXY0</accession>
<dbReference type="CDD" id="cd12797">
    <property type="entry name" value="M23_peptidase"/>
    <property type="match status" value="1"/>
</dbReference>
<dbReference type="Pfam" id="PF01551">
    <property type="entry name" value="Peptidase_M23"/>
    <property type="match status" value="1"/>
</dbReference>
<dbReference type="EMBL" id="BARU01005568">
    <property type="protein sequence ID" value="GAH38271.1"/>
    <property type="molecule type" value="Genomic_DNA"/>
</dbReference>